<dbReference type="Pfam" id="PF00443">
    <property type="entry name" value="UCH"/>
    <property type="match status" value="1"/>
</dbReference>
<evidence type="ECO:0000256" key="1">
    <source>
        <dbReference type="ARBA" id="ARBA00022553"/>
    </source>
</evidence>
<feature type="compositionally biased region" description="Polar residues" evidence="3">
    <location>
        <begin position="1511"/>
        <end position="1524"/>
    </location>
</feature>
<accession>A0A9Q1DH84</accession>
<dbReference type="InterPro" id="IPR038765">
    <property type="entry name" value="Papain-like_cys_pep_sf"/>
</dbReference>
<feature type="region of interest" description="Disordered" evidence="3">
    <location>
        <begin position="772"/>
        <end position="822"/>
    </location>
</feature>
<dbReference type="Pfam" id="PF00169">
    <property type="entry name" value="PH"/>
    <property type="match status" value="1"/>
</dbReference>
<feature type="domain" description="USP" evidence="5">
    <location>
        <begin position="445"/>
        <end position="937"/>
    </location>
</feature>
<dbReference type="EMBL" id="JAFJMO010000008">
    <property type="protein sequence ID" value="KAJ8269598.1"/>
    <property type="molecule type" value="Genomic_DNA"/>
</dbReference>
<dbReference type="InterPro" id="IPR033840">
    <property type="entry name" value="USP38"/>
</dbReference>
<feature type="compositionally biased region" description="Polar residues" evidence="3">
    <location>
        <begin position="1777"/>
        <end position="1790"/>
    </location>
</feature>
<feature type="region of interest" description="Disordered" evidence="3">
    <location>
        <begin position="857"/>
        <end position="880"/>
    </location>
</feature>
<feature type="region of interest" description="Disordered" evidence="3">
    <location>
        <begin position="1642"/>
        <end position="1751"/>
    </location>
</feature>
<dbReference type="PANTHER" id="PTHR45960:SF5">
    <property type="entry name" value="GRB2-ASSOCIATED-BINDING PROTEIN 1"/>
    <property type="match status" value="1"/>
</dbReference>
<keyword evidence="1" id="KW-0597">Phosphoprotein</keyword>
<evidence type="ECO:0000256" key="2">
    <source>
        <dbReference type="ARBA" id="ARBA00029462"/>
    </source>
</evidence>
<name>A0A9Q1DH84_CONCO</name>
<feature type="region of interest" description="Disordered" evidence="3">
    <location>
        <begin position="548"/>
        <end position="577"/>
    </location>
</feature>
<dbReference type="InterPro" id="IPR046355">
    <property type="entry name" value="Gab1-4-like"/>
</dbReference>
<feature type="region of interest" description="Disordered" evidence="3">
    <location>
        <begin position="621"/>
        <end position="686"/>
    </location>
</feature>
<dbReference type="FunFam" id="2.30.29.30:FF:000166">
    <property type="entry name" value="GRB2-associated-binding protein 1 isoform X1"/>
    <property type="match status" value="1"/>
</dbReference>
<feature type="domain" description="PH" evidence="4">
    <location>
        <begin position="1082"/>
        <end position="1193"/>
    </location>
</feature>
<dbReference type="InterPro" id="IPR011993">
    <property type="entry name" value="PH-like_dom_sf"/>
</dbReference>
<feature type="region of interest" description="Disordered" evidence="3">
    <location>
        <begin position="1763"/>
        <end position="1790"/>
    </location>
</feature>
<evidence type="ECO:0000313" key="6">
    <source>
        <dbReference type="EMBL" id="KAJ8269598.1"/>
    </source>
</evidence>
<proteinExistence type="inferred from homology"/>
<dbReference type="CDD" id="cd01266">
    <property type="entry name" value="PH_Gab1_Gab2"/>
    <property type="match status" value="1"/>
</dbReference>
<dbReference type="GO" id="GO:0006511">
    <property type="term" value="P:ubiquitin-dependent protein catabolic process"/>
    <property type="evidence" value="ECO:0007669"/>
    <property type="project" value="InterPro"/>
</dbReference>
<evidence type="ECO:0000256" key="3">
    <source>
        <dbReference type="SAM" id="MobiDB-lite"/>
    </source>
</evidence>
<dbReference type="SUPFAM" id="SSF50729">
    <property type="entry name" value="PH domain-like"/>
    <property type="match status" value="1"/>
</dbReference>
<dbReference type="GO" id="GO:0007165">
    <property type="term" value="P:signal transduction"/>
    <property type="evidence" value="ECO:0007669"/>
    <property type="project" value="TreeGrafter"/>
</dbReference>
<dbReference type="InterPro" id="IPR018200">
    <property type="entry name" value="USP_CS"/>
</dbReference>
<feature type="region of interest" description="Disordered" evidence="3">
    <location>
        <begin position="1511"/>
        <end position="1590"/>
    </location>
</feature>
<comment type="similarity">
    <text evidence="2">Belongs to the GAB family.</text>
</comment>
<feature type="region of interest" description="Disordered" evidence="3">
    <location>
        <begin position="1386"/>
        <end position="1427"/>
    </location>
</feature>
<feature type="compositionally biased region" description="Polar residues" evidence="3">
    <location>
        <begin position="1394"/>
        <end position="1403"/>
    </location>
</feature>
<feature type="region of interest" description="Disordered" evidence="3">
    <location>
        <begin position="1267"/>
        <end position="1331"/>
    </location>
</feature>
<dbReference type="GO" id="GO:0016579">
    <property type="term" value="P:protein deubiquitination"/>
    <property type="evidence" value="ECO:0007669"/>
    <property type="project" value="InterPro"/>
</dbReference>
<dbReference type="PROSITE" id="PS00972">
    <property type="entry name" value="USP_1"/>
    <property type="match status" value="1"/>
</dbReference>
<dbReference type="PROSITE" id="PS50235">
    <property type="entry name" value="USP_3"/>
    <property type="match status" value="1"/>
</dbReference>
<sequence length="1826" mass="200295">MDKILEALVSSSHSVPVKKAIVKKVVEAAEKDVTEEQCQALYSLTARLILLGEDTFQRQVGYQVLEAYARYHRAEFERFCTKEFITGLLQQGYGPLDRKDPVVIEYIHSCLRLLISCPSVLEIFGAMQVEVLRTVCERPEPALCARLSVMLADFVQCIPRDKSAALFCQQLVRTMGYFQCAATRELDLREYVSQVTKVGALLQNIWKAEPATLLPSLQEVFAIISSTDPSFDPSIALASLVQHIPLQMITVLIKSLTTDQNVKDACMTQALCRMIDWLSWPLAQYVDTWVIALLKGLAAVQKFTILIDVTLLKIELVFNRLWYPIVRQGALAVLSHMLLSFQHSPEAFHLVVPHVVTLVRTLKSDGLPTSKVFLLQFTDLIHCMMYQYSGFPDLYDSILEAIKELPKPSEEKIKLILNQSAWTSQSNSLAPGLLRITGKSETGKTGLINLGNTCYMNSIIQTLFMATDFRRSVLSLNLNGSNTLMKKLQLLFAFLAHTQRAAYAPRNFFEASRPPWFTAGSQQDCSEYLRFLLDRLHEEEKTIQAFKLAKPPQASAEASANGGGAPHPPDDPAEGDEDRETLIEKMFGGKLSTGIRCMQCASVSEKEEPFSDLSLAFCPSATTPPRHLAEGPQPEGGAGGADGSKGGAHQGPVSGGSEALDGPLKEKQAGLNGATPPSERPAHDPPLSVPDLINYFLAPEILDEDNKYYCEKCASLQRAEKTMEVVEAPEYLILTLLRFSYDAKFHVRRKILDNVSIPLVMQLPVHRRALAPCSPPPSPLQVDSPDSGENLAKKLKPSGKEEAGAGGRRAPREEAPPVPPPSARAVPYVLSSVVMHSGMSSESGHYYCYGRNVSGSDGGAAPGPRPAPGPESPKGAEADLPVCGSLSGQGVELLSQPARDWFLFNDSRVTFTSFPSVQNVTSRFPKDTAYVLIYRKQELRPLPAGSGPNGLRLNSEPPLQKELMDAITKDNKLFLQEQELNARARALQAASASCSFRPNGFDDNDPPGSCGPSGGGGKTKLREQIAASDCQSPESKGKTGFAVRAIARWGPEGGVSAFGNLPTYRTSLSTAKKKSQKMSGGEVVCAGWLRKSPPEKKLRRYAWKKRWFVLRSGRLTGDPDVLEYYKNDHTKKPIRVIDLNLCEQVDAGLTFDKKDLEHSFIFDIKTIDRIFYLVADTEEDMNKWVRSICDICGFNPTDDDSGKPSHQSSSTAMDVPQHPGPVTMTPSPMNNVPPPYQPVSIRQLNTSSSLEEPQDYLWLVNCESKKPESVRPHAGSSKSTSSETDCNDNLPLHRPPGAGGVSKHGSVNGFFSQPPSLYDSPPSRGASLSTESSLYSLPRSFSQDTVLLPKPASSPPAPDGDSELYVFNAPSRKASMESQLRQLSISYDIPPTPGSNSAYQPSLTAPPERSPTENYAVPRSASEADGNYCVPPGVGGKTLRSNTIATVDSSRLRKDYGSQDCYDIPRSFPSEGSSSFDFNESFNAYLKNKGMMPVRSASSEEVDENYVHMSANSPSHHHSGSLSEPIQEPNYVPMTPGTVEFSSLGKQVPPPAHMGFRFSPKTPPRKPIPISDCQPPPVDRNLKPDRKGQSPKIMRAKPFALERTDSQTVGEFPRRRKAKPAPLEIKPVPEWEELPAPVRSPVTRSFARDPSRFPMPPRPPSVHSTASSTDSEECEENYVSMVVPNMSTDEPNMKLNAPMNAEGGSSPMVKPKGDKQVEYLDLDLDPGKSTPPRKKKSSGTGSTVSDERVDYVVVDQHRTQALKNTREAWNDGRQSTETDSLSKGPNATCLNRRTPSALRLKLAAVAPVHRGRSVPSRSGWSLQRRC</sequence>
<feature type="compositionally biased region" description="Gly residues" evidence="3">
    <location>
        <begin position="634"/>
        <end position="649"/>
    </location>
</feature>
<protein>
    <submittedName>
        <fullName evidence="6">Uncharacterized protein</fullName>
    </submittedName>
</protein>
<gene>
    <name evidence="6" type="ORF">COCON_G00122050</name>
</gene>
<dbReference type="Gene3D" id="2.30.29.30">
    <property type="entry name" value="Pleckstrin-homology domain (PH domain)/Phosphotyrosine-binding domain (PTB)"/>
    <property type="match status" value="1"/>
</dbReference>
<dbReference type="GO" id="GO:0005737">
    <property type="term" value="C:cytoplasm"/>
    <property type="evidence" value="ECO:0007669"/>
    <property type="project" value="TreeGrafter"/>
</dbReference>
<comment type="caution">
    <text evidence="6">The sequence shown here is derived from an EMBL/GenBank/DDBJ whole genome shotgun (WGS) entry which is preliminary data.</text>
</comment>
<evidence type="ECO:0000259" key="5">
    <source>
        <dbReference type="PROSITE" id="PS50235"/>
    </source>
</evidence>
<evidence type="ECO:0000259" key="4">
    <source>
        <dbReference type="PROSITE" id="PS50003"/>
    </source>
</evidence>
<feature type="region of interest" description="Disordered" evidence="3">
    <location>
        <begin position="1346"/>
        <end position="1365"/>
    </location>
</feature>
<dbReference type="CDD" id="cd02664">
    <property type="entry name" value="Peptidase_C19H"/>
    <property type="match status" value="1"/>
</dbReference>
<dbReference type="Gene3D" id="3.90.70.10">
    <property type="entry name" value="Cysteine proteinases"/>
    <property type="match status" value="1"/>
</dbReference>
<dbReference type="GO" id="GO:0035591">
    <property type="term" value="F:signaling adaptor activity"/>
    <property type="evidence" value="ECO:0007669"/>
    <property type="project" value="TreeGrafter"/>
</dbReference>
<dbReference type="Proteomes" id="UP001152803">
    <property type="component" value="Unassembled WGS sequence"/>
</dbReference>
<dbReference type="SMART" id="SM00233">
    <property type="entry name" value="PH"/>
    <property type="match status" value="1"/>
</dbReference>
<feature type="region of interest" description="Disordered" evidence="3">
    <location>
        <begin position="998"/>
        <end position="1020"/>
    </location>
</feature>
<dbReference type="Pfam" id="PF21246">
    <property type="entry name" value="Usp38-like_N"/>
    <property type="match status" value="1"/>
</dbReference>
<dbReference type="SUPFAM" id="SSF54001">
    <property type="entry name" value="Cysteine proteinases"/>
    <property type="match status" value="1"/>
</dbReference>
<dbReference type="PROSITE" id="PS00973">
    <property type="entry name" value="USP_2"/>
    <property type="match status" value="1"/>
</dbReference>
<keyword evidence="7" id="KW-1185">Reference proteome</keyword>
<dbReference type="GO" id="GO:0004843">
    <property type="term" value="F:cysteine-type deubiquitinase activity"/>
    <property type="evidence" value="ECO:0007669"/>
    <property type="project" value="InterPro"/>
</dbReference>
<evidence type="ECO:0000313" key="7">
    <source>
        <dbReference type="Proteomes" id="UP001152803"/>
    </source>
</evidence>
<dbReference type="InterPro" id="IPR049407">
    <property type="entry name" value="Usp38-like_N"/>
</dbReference>
<feature type="region of interest" description="Disordered" evidence="3">
    <location>
        <begin position="1198"/>
        <end position="1240"/>
    </location>
</feature>
<organism evidence="6 7">
    <name type="scientific">Conger conger</name>
    <name type="common">Conger eel</name>
    <name type="synonym">Muraena conger</name>
    <dbReference type="NCBI Taxonomy" id="82655"/>
    <lineage>
        <taxon>Eukaryota</taxon>
        <taxon>Metazoa</taxon>
        <taxon>Chordata</taxon>
        <taxon>Craniata</taxon>
        <taxon>Vertebrata</taxon>
        <taxon>Euteleostomi</taxon>
        <taxon>Actinopterygii</taxon>
        <taxon>Neopterygii</taxon>
        <taxon>Teleostei</taxon>
        <taxon>Anguilliformes</taxon>
        <taxon>Congridae</taxon>
        <taxon>Conger</taxon>
    </lineage>
</organism>
<reference evidence="6" key="1">
    <citation type="journal article" date="2023" name="Science">
        <title>Genome structures resolve the early diversification of teleost fishes.</title>
        <authorList>
            <person name="Parey E."/>
            <person name="Louis A."/>
            <person name="Montfort J."/>
            <person name="Bouchez O."/>
            <person name="Roques C."/>
            <person name="Iampietro C."/>
            <person name="Lluch J."/>
            <person name="Castinel A."/>
            <person name="Donnadieu C."/>
            <person name="Desvignes T."/>
            <person name="Floi Bucao C."/>
            <person name="Jouanno E."/>
            <person name="Wen M."/>
            <person name="Mejri S."/>
            <person name="Dirks R."/>
            <person name="Jansen H."/>
            <person name="Henkel C."/>
            <person name="Chen W.J."/>
            <person name="Zahm M."/>
            <person name="Cabau C."/>
            <person name="Klopp C."/>
            <person name="Thompson A.W."/>
            <person name="Robinson-Rechavi M."/>
            <person name="Braasch I."/>
            <person name="Lecointre G."/>
            <person name="Bobe J."/>
            <person name="Postlethwait J.H."/>
            <person name="Berthelot C."/>
            <person name="Roest Crollius H."/>
            <person name="Guiguen Y."/>
        </authorList>
    </citation>
    <scope>NUCLEOTIDE SEQUENCE</scope>
    <source>
        <strain evidence="6">Concon-B</strain>
    </source>
</reference>
<dbReference type="InterPro" id="IPR001394">
    <property type="entry name" value="Peptidase_C19_UCH"/>
</dbReference>
<dbReference type="OrthoDB" id="2420415at2759"/>
<dbReference type="PROSITE" id="PS50003">
    <property type="entry name" value="PH_DOMAIN"/>
    <property type="match status" value="1"/>
</dbReference>
<feature type="compositionally biased region" description="Basic and acidic residues" evidence="3">
    <location>
        <begin position="1763"/>
        <end position="1776"/>
    </location>
</feature>
<dbReference type="InterPro" id="IPR028889">
    <property type="entry name" value="USP"/>
</dbReference>
<dbReference type="PANTHER" id="PTHR45960">
    <property type="entry name" value="GRB2-ASSOCIATED-BINDING PROTEIN"/>
    <property type="match status" value="1"/>
</dbReference>
<dbReference type="InterPro" id="IPR001849">
    <property type="entry name" value="PH_domain"/>
</dbReference>